<dbReference type="Pfam" id="PF00188">
    <property type="entry name" value="CAP"/>
    <property type="match status" value="1"/>
</dbReference>
<evidence type="ECO:0000313" key="5">
    <source>
        <dbReference type="Proteomes" id="UP000006672"/>
    </source>
</evidence>
<feature type="signal peptide" evidence="1">
    <location>
        <begin position="1"/>
        <end position="17"/>
    </location>
</feature>
<dbReference type="SUPFAM" id="SSF55797">
    <property type="entry name" value="PR-1-like"/>
    <property type="match status" value="1"/>
</dbReference>
<dbReference type="PRINTS" id="PR00837">
    <property type="entry name" value="V5TPXLIKE"/>
</dbReference>
<dbReference type="GO" id="GO:0005576">
    <property type="term" value="C:extracellular region"/>
    <property type="evidence" value="ECO:0007669"/>
    <property type="project" value="InterPro"/>
</dbReference>
<dbReference type="RefSeq" id="XP_042929411.1">
    <property type="nucleotide sequence ID" value="XM_043073477.1"/>
</dbReference>
<accession>A0A0H5SBC9</accession>
<dbReference type="CTD" id="6103002"/>
<keyword evidence="5" id="KW-1185">Reference proteome</keyword>
<reference evidence="6" key="4">
    <citation type="submission" date="2019-12" db="UniProtKB">
        <authorList>
            <consortium name="WormBaseParasite"/>
        </authorList>
    </citation>
    <scope>IDENTIFICATION</scope>
</reference>
<evidence type="ECO:0000313" key="4">
    <source>
        <dbReference type="EMBL" id="VIO86316.1"/>
    </source>
</evidence>
<dbReference type="WBParaSite" id="Bm10935a.1">
    <property type="protein sequence ID" value="Bm10935a.1"/>
    <property type="gene ID" value="WBGene00231196"/>
</dbReference>
<reference evidence="3" key="2">
    <citation type="submission" date="2012-12" db="EMBL/GenBank/DDBJ databases">
        <authorList>
            <person name="Gao Y.W."/>
            <person name="Fan S.T."/>
            <person name="Sun H.T."/>
            <person name="Wang Z."/>
            <person name="Gao X.L."/>
            <person name="Li Y.G."/>
            <person name="Wang T.C."/>
            <person name="Zhang K."/>
            <person name="Xu W.W."/>
            <person name="Yu Z.J."/>
            <person name="Xia X.Z."/>
        </authorList>
    </citation>
    <scope>NUCLEOTIDE SEQUENCE</scope>
    <source>
        <strain evidence="3">FR3</strain>
    </source>
</reference>
<dbReference type="InterPro" id="IPR034113">
    <property type="entry name" value="SCP_GAPR1-like"/>
</dbReference>
<evidence type="ECO:0000256" key="1">
    <source>
        <dbReference type="SAM" id="SignalP"/>
    </source>
</evidence>
<dbReference type="EMBL" id="CAAKNF010000196">
    <property type="protein sequence ID" value="VIO86316.1"/>
    <property type="molecule type" value="Genomic_DNA"/>
</dbReference>
<dbReference type="InterPro" id="IPR035940">
    <property type="entry name" value="CAP_sf"/>
</dbReference>
<dbReference type="Proteomes" id="UP000006672">
    <property type="component" value="Unassembled WGS sequence"/>
</dbReference>
<feature type="domain" description="SCP" evidence="2">
    <location>
        <begin position="252"/>
        <end position="405"/>
    </location>
</feature>
<evidence type="ECO:0000313" key="6">
    <source>
        <dbReference type="WBParaSite" id="Bm10935a.1"/>
    </source>
</evidence>
<sequence length="418" mass="47574">MLHFFSLLLLVLLTSSGISNIIEKENGLQENYIRIEIIIQKYKALGATEIDEVKNERYDFRFCACNNETSEPERSGDCSCSTVVSGQTTQNSIPQALYSSSCVHNPHYNKCLIAQITANTTQNMLYIEIRIGPYHLTDPPYQSITNSKFKNTALLSCSKDIRCQDCIPCKSGFIQLSYISLSSAPLADSEQSYMSAAVRFDKTEKWPDKSLRKLSFTETNMQNFDSIAKIKERLLQSAKKHHLSPAQFNIAIYKDALVSGHNVYRNKHGVGLLETNSELERIAEMWAERLASKADCLIHDPSKRFGENLFYYATNLLPDEETMALMTVQSFYVEAHGYNYKTHHHLDYHRTGHFTQLVWKSTTQVGVGVAMRNFSGRRVNKCQPDFPSTLIYVVVKYDPPGNVLDKRNYDDNVLPPIE</sequence>
<protein>
    <submittedName>
        <fullName evidence="3">Bm10935</fullName>
    </submittedName>
    <submittedName>
        <fullName evidence="6">SCP domain-containing protein</fullName>
    </submittedName>
</protein>
<evidence type="ECO:0000313" key="3">
    <source>
        <dbReference type="EMBL" id="CRZ25979.1"/>
    </source>
</evidence>
<dbReference type="Gene3D" id="3.40.33.10">
    <property type="entry name" value="CAP"/>
    <property type="match status" value="1"/>
</dbReference>
<dbReference type="PROSITE" id="PS01009">
    <property type="entry name" value="CRISP_1"/>
    <property type="match status" value="1"/>
</dbReference>
<accession>A0A0K0IQ22</accession>
<dbReference type="InterPro" id="IPR014044">
    <property type="entry name" value="CAP_dom"/>
</dbReference>
<dbReference type="EMBL" id="LN857014">
    <property type="protein sequence ID" value="CRZ25979.1"/>
    <property type="molecule type" value="Genomic_DNA"/>
</dbReference>
<dbReference type="GeneID" id="6103002"/>
<reference evidence="3 5" key="1">
    <citation type="journal article" date="2007" name="Science">
        <title>Draft genome of the filarial nematode parasite Brugia malayi.</title>
        <authorList>
            <person name="Ghedin E."/>
            <person name="Wang S."/>
            <person name="Spiro D."/>
            <person name="Caler E."/>
            <person name="Zhao Q."/>
            <person name="Crabtree J."/>
            <person name="Allen J.E."/>
            <person name="Delcher A.L."/>
            <person name="Guiliano D.B."/>
            <person name="Miranda-Saavedra D."/>
            <person name="Angiuoli S.V."/>
            <person name="Creasy T."/>
            <person name="Amedeo P."/>
            <person name="Haas B."/>
            <person name="El-Sayed N.M."/>
            <person name="Wortman J.R."/>
            <person name="Feldblyum T."/>
            <person name="Tallon L."/>
            <person name="Schatz M."/>
            <person name="Shumway M."/>
            <person name="Koo H."/>
            <person name="Salzberg S.L."/>
            <person name="Schobel S."/>
            <person name="Pertea M."/>
            <person name="Pop M."/>
            <person name="White O."/>
            <person name="Barton G.J."/>
            <person name="Carlow C.K."/>
            <person name="Crawford M.J."/>
            <person name="Daub J."/>
            <person name="Dimmic M.W."/>
            <person name="Estes C.F."/>
            <person name="Foster J.M."/>
            <person name="Ganatra M."/>
            <person name="Gregory W.F."/>
            <person name="Johnson N.M."/>
            <person name="Jin J."/>
            <person name="Komuniecki R."/>
            <person name="Korf I."/>
            <person name="Kumar S."/>
            <person name="Laney S."/>
            <person name="Li B.W."/>
            <person name="Li W."/>
            <person name="Lindblom T.H."/>
            <person name="Lustigman S."/>
            <person name="Ma D."/>
            <person name="Maina C.V."/>
            <person name="Martin D.M."/>
            <person name="McCarter J.P."/>
            <person name="McReynolds L."/>
            <person name="Mitreva M."/>
            <person name="Nutman T.B."/>
            <person name="Parkinson J."/>
            <person name="Peregrin-Alvarez J.M."/>
            <person name="Poole C."/>
            <person name="Ren Q."/>
            <person name="Saunders L."/>
            <person name="Sluder A.E."/>
            <person name="Smith K."/>
            <person name="Stanke M."/>
            <person name="Unnasch T.R."/>
            <person name="Ware J."/>
            <person name="Wei A.D."/>
            <person name="Weil G."/>
            <person name="Williams D.J."/>
            <person name="Zhang Y."/>
            <person name="Williams S.A."/>
            <person name="Fraser-Liggett C."/>
            <person name="Slatko B."/>
            <person name="Blaxter M.L."/>
            <person name="Scott A.L."/>
        </authorList>
    </citation>
    <scope>NUCLEOTIDE SEQUENCE</scope>
    <source>
        <strain evidence="3 5">FR3</strain>
    </source>
</reference>
<dbReference type="InterPro" id="IPR018244">
    <property type="entry name" value="Allrgn_V5/Tpx1_CS"/>
</dbReference>
<reference evidence="4" key="3">
    <citation type="submission" date="2019-04" db="EMBL/GenBank/DDBJ databases">
        <authorList>
            <person name="Howe K."/>
            <person name="Paulini M."/>
            <person name="Williams G."/>
        </authorList>
    </citation>
    <scope>NUCLEOTIDE SEQUENCE [LARGE SCALE GENOMIC DNA]</scope>
    <source>
        <strain evidence="4">FR3</strain>
    </source>
</reference>
<dbReference type="InterPro" id="IPR001283">
    <property type="entry name" value="CRISP-related"/>
</dbReference>
<dbReference type="CDD" id="cd05382">
    <property type="entry name" value="CAP_GAPR1-like"/>
    <property type="match status" value="1"/>
</dbReference>
<accession>A0A4E9ETA1</accession>
<evidence type="ECO:0000259" key="2">
    <source>
        <dbReference type="SMART" id="SM00198"/>
    </source>
</evidence>
<organism evidence="3">
    <name type="scientific">Brugia malayi</name>
    <name type="common">Filarial nematode worm</name>
    <dbReference type="NCBI Taxonomy" id="6279"/>
    <lineage>
        <taxon>Eukaryota</taxon>
        <taxon>Metazoa</taxon>
        <taxon>Ecdysozoa</taxon>
        <taxon>Nematoda</taxon>
        <taxon>Chromadorea</taxon>
        <taxon>Rhabditida</taxon>
        <taxon>Spirurina</taxon>
        <taxon>Spiruromorpha</taxon>
        <taxon>Filarioidea</taxon>
        <taxon>Onchocercidae</taxon>
        <taxon>Brugia</taxon>
    </lineage>
</organism>
<feature type="chain" id="PRO_5023875056" evidence="1">
    <location>
        <begin position="18"/>
        <end position="418"/>
    </location>
</feature>
<proteinExistence type="predicted"/>
<dbReference type="OrthoDB" id="337038at2759"/>
<dbReference type="STRING" id="6279.A0A0H5SBC9"/>
<dbReference type="AlphaFoldDB" id="A0A0H5SBC9"/>
<gene>
    <name evidence="3 4 6" type="ORF">Bm10935</name>
    <name evidence="4" type="ORF">BM_BM10935</name>
    <name evidence="3" type="ORF">BM_Bm10935</name>
</gene>
<dbReference type="SMART" id="SM00198">
    <property type="entry name" value="SCP"/>
    <property type="match status" value="1"/>
</dbReference>
<dbReference type="FunCoup" id="A0A0H5SBC9">
    <property type="interactions" value="24"/>
</dbReference>
<keyword evidence="1" id="KW-0732">Signal</keyword>
<dbReference type="KEGG" id="bmy:BM_BM10935"/>
<name>A0A0H5SBC9_BRUMA</name>
<dbReference type="PANTHER" id="PTHR10334">
    <property type="entry name" value="CYSTEINE-RICH SECRETORY PROTEIN-RELATED"/>
    <property type="match status" value="1"/>
</dbReference>